<dbReference type="STRING" id="1844.UG56_021300"/>
<comment type="caution">
    <text evidence="2">The sequence shown here is derived from an EMBL/GenBank/DDBJ whole genome shotgun (WGS) entry which is preliminary data.</text>
</comment>
<dbReference type="AlphaFoldDB" id="A0A1J4N191"/>
<keyword evidence="1" id="KW-0472">Membrane</keyword>
<sequence length="416" mass="43752">MTEHPEEADRSQVRTVGSLLSRIQAHPALIGAGLVLVMLLAGFVGWRLTGGGEYVAPTPSAAPVVRADTEGARASLEQLVDGVREGAEPDGEDAVSVAVRNAHAIGVEDVRARYLAEAGNVDPDGSWTADVEMSWRTPGDPALTEELKVAFDGEGAITGFSAGQGTRMPLWLSGPVEVRRTDSTLVIVQASAEVADRYAELASTAVAGVRKVIDWNDPRLVLEVPAAGLDAALGAQPGTYTAVAAVTATVDGSTKPGTPLHVWVNQGVIGDLDAPGAQIVITHEATHAATDAATNTHRPMWLVEGFADYVALRDTKLPLSETAGQILAQVRENGAPDHLPGKAEFNTRSEHFGSEYEAAWLACEVLADAGGEQALVDLYEETGRGIGLEKALQASFGFGEDELTARWRSRLSHSAS</sequence>
<keyword evidence="1" id="KW-0812">Transmembrane</keyword>
<evidence type="ECO:0008006" key="4">
    <source>
        <dbReference type="Google" id="ProtNLM"/>
    </source>
</evidence>
<proteinExistence type="predicted"/>
<organism evidence="2 3">
    <name type="scientific">Nocardioides luteus</name>
    <dbReference type="NCBI Taxonomy" id="1844"/>
    <lineage>
        <taxon>Bacteria</taxon>
        <taxon>Bacillati</taxon>
        <taxon>Actinomycetota</taxon>
        <taxon>Actinomycetes</taxon>
        <taxon>Propionibacteriales</taxon>
        <taxon>Nocardioidaceae</taxon>
        <taxon>Nocardioides</taxon>
    </lineage>
</organism>
<evidence type="ECO:0000313" key="3">
    <source>
        <dbReference type="Proteomes" id="UP000033772"/>
    </source>
</evidence>
<protein>
    <recommendedName>
        <fullName evidence="4">Peptidase MA-like domain-containing protein</fullName>
    </recommendedName>
</protein>
<accession>A0A1J4N191</accession>
<keyword evidence="3" id="KW-1185">Reference proteome</keyword>
<reference evidence="2" key="1">
    <citation type="submission" date="2016-10" db="EMBL/GenBank/DDBJ databases">
        <title>Draft Genome Sequence of Nocardioides luteus Strain BAFB, an Alkane-Degrading Bacterium Isolated from JP-7 Polluted Soil.</title>
        <authorList>
            <person name="Brown L."/>
            <person name="Ruiz O.N."/>
            <person name="Gunasekera T."/>
        </authorList>
    </citation>
    <scope>NUCLEOTIDE SEQUENCE [LARGE SCALE GENOMIC DNA]</scope>
    <source>
        <strain evidence="2">BAFB</strain>
    </source>
</reference>
<dbReference type="Proteomes" id="UP000033772">
    <property type="component" value="Unassembled WGS sequence"/>
</dbReference>
<gene>
    <name evidence="2" type="ORF">UG56_021300</name>
</gene>
<feature type="transmembrane region" description="Helical" evidence="1">
    <location>
        <begin position="28"/>
        <end position="48"/>
    </location>
</feature>
<name>A0A1J4N191_9ACTN</name>
<dbReference type="EMBL" id="JZDQ02000034">
    <property type="protein sequence ID" value="OIJ24687.1"/>
    <property type="molecule type" value="Genomic_DNA"/>
</dbReference>
<evidence type="ECO:0000256" key="1">
    <source>
        <dbReference type="SAM" id="Phobius"/>
    </source>
</evidence>
<evidence type="ECO:0000313" key="2">
    <source>
        <dbReference type="EMBL" id="OIJ24687.1"/>
    </source>
</evidence>
<keyword evidence="1" id="KW-1133">Transmembrane helix</keyword>